<evidence type="ECO:0000313" key="1">
    <source>
        <dbReference type="EMBL" id="GFY72933.1"/>
    </source>
</evidence>
<dbReference type="EMBL" id="BMAV01019736">
    <property type="protein sequence ID" value="GFY72933.1"/>
    <property type="molecule type" value="Genomic_DNA"/>
</dbReference>
<name>A0A8X7CLJ9_9ARAC</name>
<protein>
    <submittedName>
        <fullName evidence="1">Uncharacterized protein</fullName>
    </submittedName>
</protein>
<dbReference type="Proteomes" id="UP000886998">
    <property type="component" value="Unassembled WGS sequence"/>
</dbReference>
<evidence type="ECO:0000313" key="2">
    <source>
        <dbReference type="Proteomes" id="UP000886998"/>
    </source>
</evidence>
<dbReference type="AlphaFoldDB" id="A0A8X7CLJ9"/>
<reference evidence="1" key="1">
    <citation type="submission" date="2020-08" db="EMBL/GenBank/DDBJ databases">
        <title>Multicomponent nature underlies the extraordinary mechanical properties of spider dragline silk.</title>
        <authorList>
            <person name="Kono N."/>
            <person name="Nakamura H."/>
            <person name="Mori M."/>
            <person name="Yoshida Y."/>
            <person name="Ohtoshi R."/>
            <person name="Malay A.D."/>
            <person name="Moran D.A.P."/>
            <person name="Tomita M."/>
            <person name="Numata K."/>
            <person name="Arakawa K."/>
        </authorList>
    </citation>
    <scope>NUCLEOTIDE SEQUENCE</scope>
</reference>
<organism evidence="1 2">
    <name type="scientific">Trichonephila inaurata madagascariensis</name>
    <dbReference type="NCBI Taxonomy" id="2747483"/>
    <lineage>
        <taxon>Eukaryota</taxon>
        <taxon>Metazoa</taxon>
        <taxon>Ecdysozoa</taxon>
        <taxon>Arthropoda</taxon>
        <taxon>Chelicerata</taxon>
        <taxon>Arachnida</taxon>
        <taxon>Araneae</taxon>
        <taxon>Araneomorphae</taxon>
        <taxon>Entelegynae</taxon>
        <taxon>Araneoidea</taxon>
        <taxon>Nephilidae</taxon>
        <taxon>Trichonephila</taxon>
        <taxon>Trichonephila inaurata</taxon>
    </lineage>
</organism>
<proteinExistence type="predicted"/>
<comment type="caution">
    <text evidence="1">The sequence shown here is derived from an EMBL/GenBank/DDBJ whole genome shotgun (WGS) entry which is preliminary data.</text>
</comment>
<gene>
    <name evidence="1" type="ORF">TNIN_154571</name>
</gene>
<sequence length="77" mass="9385">MPLPVLILEDITRNRRIQEKKKKNQNKEEWNYCPFNARRIVLHHHLLQLQLEQANWRVGEYVIPRNRGNGARDWEGR</sequence>
<accession>A0A8X7CLJ9</accession>
<keyword evidence="2" id="KW-1185">Reference proteome</keyword>